<comment type="similarity">
    <text evidence="1">Belongs to the 3-oxoacid CoA-transferase subunit A family.</text>
</comment>
<dbReference type="InterPro" id="IPR004165">
    <property type="entry name" value="CoA_trans_fam_I"/>
</dbReference>
<dbReference type="Gene3D" id="3.40.1080.10">
    <property type="entry name" value="Glutaconate Coenzyme A-transferase"/>
    <property type="match status" value="1"/>
</dbReference>
<dbReference type="PANTHER" id="PTHR13707:SF60">
    <property type="entry name" value="ACETATE COA-TRANSFERASE SUBUNIT ALPHA"/>
    <property type="match status" value="1"/>
</dbReference>
<dbReference type="AlphaFoldDB" id="A0A2T1A6D5"/>
<dbReference type="PANTHER" id="PTHR13707">
    <property type="entry name" value="KETOACID-COENZYME A TRANSFERASE"/>
    <property type="match status" value="1"/>
</dbReference>
<dbReference type="Pfam" id="PF01144">
    <property type="entry name" value="CoA_trans"/>
    <property type="match status" value="1"/>
</dbReference>
<dbReference type="InterPro" id="IPR004163">
    <property type="entry name" value="CoA_transf_BS"/>
</dbReference>
<evidence type="ECO:0000313" key="4">
    <source>
        <dbReference type="Proteomes" id="UP000237752"/>
    </source>
</evidence>
<evidence type="ECO:0000256" key="2">
    <source>
        <dbReference type="ARBA" id="ARBA00022679"/>
    </source>
</evidence>
<gene>
    <name evidence="3" type="ORF">CLV47_101300</name>
</gene>
<protein>
    <submittedName>
        <fullName evidence="3">3-oxoadipate CoA-transferase alpha subunit</fullName>
    </submittedName>
</protein>
<keyword evidence="2 3" id="KW-0808">Transferase</keyword>
<dbReference type="OrthoDB" id="3369756at2"/>
<dbReference type="InterPro" id="IPR012792">
    <property type="entry name" value="3-oxoacid_CoA-transf_A"/>
</dbReference>
<dbReference type="RefSeq" id="WP_106347221.1">
    <property type="nucleotide sequence ID" value="NZ_PVUE01000001.1"/>
</dbReference>
<dbReference type="NCBIfam" id="TIGR02429">
    <property type="entry name" value="pcaI_scoA_fam"/>
    <property type="match status" value="1"/>
</dbReference>
<evidence type="ECO:0000256" key="1">
    <source>
        <dbReference type="ARBA" id="ARBA00005612"/>
    </source>
</evidence>
<dbReference type="EMBL" id="PVUE01000001">
    <property type="protein sequence ID" value="PRZ44175.1"/>
    <property type="molecule type" value="Genomic_DNA"/>
</dbReference>
<dbReference type="SMART" id="SM00882">
    <property type="entry name" value="CoA_trans"/>
    <property type="match status" value="1"/>
</dbReference>
<dbReference type="SUPFAM" id="SSF100950">
    <property type="entry name" value="NagB/RpiA/CoA transferase-like"/>
    <property type="match status" value="1"/>
</dbReference>
<name>A0A2T1A6D5_9ACTN</name>
<sequence>MIDKRVASLEDAVAGISDGATILVGGFGDSGVPTELVDAVLDLGVADLTIVTNNGGAGDNGVAALIREKRVAKLICSYPRTKEAHWFKQRWAEGQLELELVPQGTMSERMRAAGAGLGGFFTPTGADTELAKGKETRMINGRLHVLEDPLPGDVSLVHAQRADRWGNLTYHSAARNFGPTMVTAGKLSVVQVHEFVELGDLDPEHIITPGIFVDRVVKVGSK</sequence>
<organism evidence="3 4">
    <name type="scientific">Antricoccus suffuscus</name>
    <dbReference type="NCBI Taxonomy" id="1629062"/>
    <lineage>
        <taxon>Bacteria</taxon>
        <taxon>Bacillati</taxon>
        <taxon>Actinomycetota</taxon>
        <taxon>Actinomycetes</taxon>
        <taxon>Geodermatophilales</taxon>
        <taxon>Antricoccaceae</taxon>
        <taxon>Antricoccus</taxon>
    </lineage>
</organism>
<dbReference type="Proteomes" id="UP000237752">
    <property type="component" value="Unassembled WGS sequence"/>
</dbReference>
<comment type="caution">
    <text evidence="3">The sequence shown here is derived from an EMBL/GenBank/DDBJ whole genome shotgun (WGS) entry which is preliminary data.</text>
</comment>
<proteinExistence type="inferred from homology"/>
<dbReference type="GO" id="GO:0008410">
    <property type="term" value="F:CoA-transferase activity"/>
    <property type="evidence" value="ECO:0007669"/>
    <property type="project" value="InterPro"/>
</dbReference>
<dbReference type="InterPro" id="IPR037171">
    <property type="entry name" value="NagB/RpiA_transferase-like"/>
</dbReference>
<reference evidence="3 4" key="1">
    <citation type="submission" date="2018-03" db="EMBL/GenBank/DDBJ databases">
        <title>Genomic Encyclopedia of Archaeal and Bacterial Type Strains, Phase II (KMG-II): from individual species to whole genera.</title>
        <authorList>
            <person name="Goeker M."/>
        </authorList>
    </citation>
    <scope>NUCLEOTIDE SEQUENCE [LARGE SCALE GENOMIC DNA]</scope>
    <source>
        <strain evidence="3 4">DSM 100065</strain>
    </source>
</reference>
<dbReference type="PROSITE" id="PS01273">
    <property type="entry name" value="COA_TRANSF_1"/>
    <property type="match status" value="1"/>
</dbReference>
<keyword evidence="4" id="KW-1185">Reference proteome</keyword>
<accession>A0A2T1A6D5</accession>
<evidence type="ECO:0000313" key="3">
    <source>
        <dbReference type="EMBL" id="PRZ44175.1"/>
    </source>
</evidence>